<evidence type="ECO:0000256" key="1">
    <source>
        <dbReference type="ARBA" id="ARBA00004651"/>
    </source>
</evidence>
<keyword evidence="5 8" id="KW-1133">Transmembrane helix</keyword>
<dbReference type="Pfam" id="PF03006">
    <property type="entry name" value="HlyIII"/>
    <property type="match status" value="1"/>
</dbReference>
<accession>A0A0R1YIB7</accession>
<dbReference type="AlphaFoldDB" id="A0A0R1YIB7"/>
<dbReference type="InterPro" id="IPR005744">
    <property type="entry name" value="Hy-lIII"/>
</dbReference>
<evidence type="ECO:0000256" key="3">
    <source>
        <dbReference type="ARBA" id="ARBA00022475"/>
    </source>
</evidence>
<evidence type="ECO:0000256" key="5">
    <source>
        <dbReference type="ARBA" id="ARBA00022989"/>
    </source>
</evidence>
<feature type="transmembrane region" description="Helical" evidence="8">
    <location>
        <begin position="195"/>
        <end position="214"/>
    </location>
</feature>
<feature type="transmembrane region" description="Helical" evidence="8">
    <location>
        <begin position="167"/>
        <end position="188"/>
    </location>
</feature>
<comment type="caution">
    <text evidence="9">The sequence shown here is derived from an EMBL/GenBank/DDBJ whole genome shotgun (WGS) entry which is preliminary data.</text>
</comment>
<evidence type="ECO:0000256" key="8">
    <source>
        <dbReference type="SAM" id="Phobius"/>
    </source>
</evidence>
<keyword evidence="7" id="KW-0862">Zinc</keyword>
<organism evidence="9 10">
    <name type="scientific">Lentilactobacillus parafarraginis DSM 18390 = JCM 14109</name>
    <dbReference type="NCBI Taxonomy" id="1423786"/>
    <lineage>
        <taxon>Bacteria</taxon>
        <taxon>Bacillati</taxon>
        <taxon>Bacillota</taxon>
        <taxon>Bacilli</taxon>
        <taxon>Lactobacillales</taxon>
        <taxon>Lactobacillaceae</taxon>
        <taxon>Lentilactobacillus</taxon>
    </lineage>
</organism>
<feature type="transmembrane region" description="Helical" evidence="8">
    <location>
        <begin position="89"/>
        <end position="108"/>
    </location>
</feature>
<comment type="subcellular location">
    <subcellularLocation>
        <location evidence="1">Cell membrane</location>
        <topology evidence="1">Multi-pass membrane protein</topology>
    </subcellularLocation>
</comment>
<dbReference type="GO" id="GO:0046872">
    <property type="term" value="F:metal ion binding"/>
    <property type="evidence" value="ECO:0007669"/>
    <property type="project" value="UniProtKB-KW"/>
</dbReference>
<dbReference type="PATRIC" id="fig|1423786.4.peg.2170"/>
<proteinExistence type="inferred from homology"/>
<feature type="binding site" evidence="7">
    <location>
        <position position="72"/>
    </location>
    <ligand>
        <name>Zn(2+)</name>
        <dbReference type="ChEBI" id="CHEBI:29105"/>
    </ligand>
</feature>
<feature type="binding site" evidence="7">
    <location>
        <position position="198"/>
    </location>
    <ligand>
        <name>Zn(2+)</name>
        <dbReference type="ChEBI" id="CHEBI:29105"/>
    </ligand>
</feature>
<dbReference type="EMBL" id="AZFZ01000049">
    <property type="protein sequence ID" value="KRM41871.1"/>
    <property type="molecule type" value="Genomic_DNA"/>
</dbReference>
<feature type="transmembrane region" description="Helical" evidence="8">
    <location>
        <begin position="54"/>
        <end position="77"/>
    </location>
</feature>
<dbReference type="RefSeq" id="WP_054735633.1">
    <property type="nucleotide sequence ID" value="NZ_AZFZ01000049.1"/>
</dbReference>
<feature type="transmembrane region" description="Helical" evidence="8">
    <location>
        <begin position="144"/>
        <end position="161"/>
    </location>
</feature>
<dbReference type="GO" id="GO:0140911">
    <property type="term" value="F:pore-forming activity"/>
    <property type="evidence" value="ECO:0007669"/>
    <property type="project" value="InterPro"/>
</dbReference>
<dbReference type="Proteomes" id="UP000051010">
    <property type="component" value="Unassembled WGS sequence"/>
</dbReference>
<evidence type="ECO:0000256" key="4">
    <source>
        <dbReference type="ARBA" id="ARBA00022692"/>
    </source>
</evidence>
<evidence type="ECO:0000313" key="9">
    <source>
        <dbReference type="EMBL" id="KRM41871.1"/>
    </source>
</evidence>
<dbReference type="InterPro" id="IPR004254">
    <property type="entry name" value="AdipoR/HlyIII-related"/>
</dbReference>
<dbReference type="PANTHER" id="PTHR20855">
    <property type="entry name" value="ADIPOR/PROGESTIN RECEPTOR-RELATED"/>
    <property type="match status" value="1"/>
</dbReference>
<sequence>MNNQTVDVRRQQIIYEALNAVTHGVSFVAGAILTVLLLTRAYHQHLSAVAIASLAVYAASVLLLYLASTLLHCFVFTKAKRIFQIFDHSNIFLLIAGTYTPYCIIFVHNMAGNILLAAVWLLAIAGIVSHVVFHGKYQKTETTIYVVMGWLCMLLGKQLYANLSPSGFWLLVSGGVIFTVGALIYSFPRIPGLHLIWHFFVMAGTLTMFLSIYMNI</sequence>
<dbReference type="NCBIfam" id="TIGR01065">
    <property type="entry name" value="hlyIII"/>
    <property type="match status" value="1"/>
</dbReference>
<keyword evidence="4 8" id="KW-0812">Transmembrane</keyword>
<dbReference type="GO" id="GO:0005886">
    <property type="term" value="C:plasma membrane"/>
    <property type="evidence" value="ECO:0007669"/>
    <property type="project" value="UniProtKB-SubCell"/>
</dbReference>
<comment type="similarity">
    <text evidence="2">Belongs to the UPF0073 (Hly-III) family.</text>
</comment>
<dbReference type="PANTHER" id="PTHR20855:SF3">
    <property type="entry name" value="LD03007P"/>
    <property type="match status" value="1"/>
</dbReference>
<keyword evidence="6 8" id="KW-0472">Membrane</keyword>
<gene>
    <name evidence="9" type="ORF">FD47_GL002065</name>
</gene>
<evidence type="ECO:0000313" key="10">
    <source>
        <dbReference type="Proteomes" id="UP000051010"/>
    </source>
</evidence>
<evidence type="ECO:0000256" key="6">
    <source>
        <dbReference type="ARBA" id="ARBA00023136"/>
    </source>
</evidence>
<evidence type="ECO:0000256" key="7">
    <source>
        <dbReference type="PIRSR" id="PIRSR604254-1"/>
    </source>
</evidence>
<name>A0A0R1YIB7_9LACO</name>
<protein>
    <submittedName>
        <fullName evidence="9">Channel protein, hemolysin III family</fullName>
    </submittedName>
</protein>
<keyword evidence="7" id="KW-0479">Metal-binding</keyword>
<keyword evidence="3" id="KW-1003">Cell membrane</keyword>
<feature type="transmembrane region" description="Helical" evidence="8">
    <location>
        <begin position="20"/>
        <end position="42"/>
    </location>
</feature>
<feature type="transmembrane region" description="Helical" evidence="8">
    <location>
        <begin position="114"/>
        <end position="132"/>
    </location>
</feature>
<evidence type="ECO:0000256" key="2">
    <source>
        <dbReference type="ARBA" id="ARBA00008488"/>
    </source>
</evidence>
<feature type="binding site" evidence="7">
    <location>
        <position position="194"/>
    </location>
    <ligand>
        <name>Zn(2+)</name>
        <dbReference type="ChEBI" id="CHEBI:29105"/>
    </ligand>
</feature>
<reference evidence="9 10" key="1">
    <citation type="journal article" date="2015" name="Genome Announc.">
        <title>Expanding the biotechnology potential of lactobacilli through comparative genomics of 213 strains and associated genera.</title>
        <authorList>
            <person name="Sun Z."/>
            <person name="Harris H.M."/>
            <person name="McCann A."/>
            <person name="Guo C."/>
            <person name="Argimon S."/>
            <person name="Zhang W."/>
            <person name="Yang X."/>
            <person name="Jeffery I.B."/>
            <person name="Cooney J.C."/>
            <person name="Kagawa T.F."/>
            <person name="Liu W."/>
            <person name="Song Y."/>
            <person name="Salvetti E."/>
            <person name="Wrobel A."/>
            <person name="Rasinkangas P."/>
            <person name="Parkhill J."/>
            <person name="Rea M.C."/>
            <person name="O'Sullivan O."/>
            <person name="Ritari J."/>
            <person name="Douillard F.P."/>
            <person name="Paul Ross R."/>
            <person name="Yang R."/>
            <person name="Briner A.E."/>
            <person name="Felis G.E."/>
            <person name="de Vos W.M."/>
            <person name="Barrangou R."/>
            <person name="Klaenhammer T.R."/>
            <person name="Caufield P.W."/>
            <person name="Cui Y."/>
            <person name="Zhang H."/>
            <person name="O'Toole P.W."/>
        </authorList>
    </citation>
    <scope>NUCLEOTIDE SEQUENCE [LARGE SCALE GENOMIC DNA]</scope>
    <source>
        <strain evidence="9 10">DSM 18390</strain>
    </source>
</reference>